<evidence type="ECO:0000256" key="2">
    <source>
        <dbReference type="ARBA" id="ARBA00022723"/>
    </source>
</evidence>
<dbReference type="GO" id="GO:0016787">
    <property type="term" value="F:hydrolase activity"/>
    <property type="evidence" value="ECO:0007669"/>
    <property type="project" value="UniProtKB-KW"/>
</dbReference>
<name>A0A225UGZ1_9STRA</name>
<dbReference type="GO" id="GO:0046872">
    <property type="term" value="F:metal ion binding"/>
    <property type="evidence" value="ECO:0007669"/>
    <property type="project" value="UniProtKB-KW"/>
</dbReference>
<proteinExistence type="predicted"/>
<sequence length="156" mass="17962">MGHLNEDSLEKTRQVTTGMPKTRPTVKTLCGGCMKGKQTVTHFPSRSRTTTSRPLELVDTNVMGPMKTKSKGGARYVLVFVDDYSRFVVTYFLNKKSKVANQFNLFLTMYENQWGERIKCLRLDHGTEFVNKSMDKIFQQYGIIHQKTVPYNPQQN</sequence>
<dbReference type="GO" id="GO:0003676">
    <property type="term" value="F:nucleic acid binding"/>
    <property type="evidence" value="ECO:0007669"/>
    <property type="project" value="InterPro"/>
</dbReference>
<evidence type="ECO:0000256" key="3">
    <source>
        <dbReference type="ARBA" id="ARBA00022759"/>
    </source>
</evidence>
<dbReference type="InterPro" id="IPR039537">
    <property type="entry name" value="Retrotran_Ty1/copia-like"/>
</dbReference>
<evidence type="ECO:0000256" key="10">
    <source>
        <dbReference type="SAM" id="MobiDB-lite"/>
    </source>
</evidence>
<evidence type="ECO:0000259" key="11">
    <source>
        <dbReference type="PROSITE" id="PS50994"/>
    </source>
</evidence>
<dbReference type="GO" id="GO:0006310">
    <property type="term" value="P:DNA recombination"/>
    <property type="evidence" value="ECO:0007669"/>
    <property type="project" value="UniProtKB-KW"/>
</dbReference>
<gene>
    <name evidence="12" type="ORF">PHMEG_00039407</name>
</gene>
<keyword evidence="4" id="KW-0378">Hydrolase</keyword>
<feature type="non-terminal residue" evidence="12">
    <location>
        <position position="156"/>
    </location>
</feature>
<feature type="compositionally biased region" description="Basic and acidic residues" evidence="10">
    <location>
        <begin position="1"/>
        <end position="13"/>
    </location>
</feature>
<dbReference type="GO" id="GO:0004519">
    <property type="term" value="F:endonuclease activity"/>
    <property type="evidence" value="ECO:0007669"/>
    <property type="project" value="UniProtKB-KW"/>
</dbReference>
<dbReference type="InterPro" id="IPR001584">
    <property type="entry name" value="Integrase_cat-core"/>
</dbReference>
<evidence type="ECO:0000313" key="13">
    <source>
        <dbReference type="Proteomes" id="UP000198211"/>
    </source>
</evidence>
<dbReference type="Pfam" id="PF00665">
    <property type="entry name" value="rve"/>
    <property type="match status" value="1"/>
</dbReference>
<dbReference type="SUPFAM" id="SSF53098">
    <property type="entry name" value="Ribonuclease H-like"/>
    <property type="match status" value="1"/>
</dbReference>
<keyword evidence="7" id="KW-0695">RNA-directed DNA polymerase</keyword>
<reference evidence="13" key="1">
    <citation type="submission" date="2017-03" db="EMBL/GenBank/DDBJ databases">
        <title>Phytopthora megakarya and P. palmivora, two closely related causual agents of cacao black pod achieved similar genome size and gene model numbers by different mechanisms.</title>
        <authorList>
            <person name="Ali S."/>
            <person name="Shao J."/>
            <person name="Larry D.J."/>
            <person name="Kronmiller B."/>
            <person name="Shen D."/>
            <person name="Strem M.D."/>
            <person name="Melnick R.L."/>
            <person name="Guiltinan M.J."/>
            <person name="Tyler B.M."/>
            <person name="Meinhardt L.W."/>
            <person name="Bailey B.A."/>
        </authorList>
    </citation>
    <scope>NUCLEOTIDE SEQUENCE [LARGE SCALE GENOMIC DNA]</scope>
    <source>
        <strain evidence="13">zdho120</strain>
    </source>
</reference>
<keyword evidence="13" id="KW-1185">Reference proteome</keyword>
<dbReference type="Proteomes" id="UP000198211">
    <property type="component" value="Unassembled WGS sequence"/>
</dbReference>
<evidence type="ECO:0000256" key="5">
    <source>
        <dbReference type="ARBA" id="ARBA00022842"/>
    </source>
</evidence>
<dbReference type="STRING" id="4795.A0A225UGZ1"/>
<keyword evidence="9" id="KW-0233">DNA recombination</keyword>
<dbReference type="OrthoDB" id="101180at2759"/>
<keyword evidence="5" id="KW-0460">Magnesium</keyword>
<keyword evidence="6" id="KW-0229">DNA integration</keyword>
<dbReference type="GO" id="GO:0003964">
    <property type="term" value="F:RNA-directed DNA polymerase activity"/>
    <property type="evidence" value="ECO:0007669"/>
    <property type="project" value="UniProtKB-KW"/>
</dbReference>
<dbReference type="InterPro" id="IPR036397">
    <property type="entry name" value="RNaseH_sf"/>
</dbReference>
<feature type="domain" description="Integrase catalytic" evidence="11">
    <location>
        <begin position="50"/>
        <end position="156"/>
    </location>
</feature>
<dbReference type="Gene3D" id="3.30.420.10">
    <property type="entry name" value="Ribonuclease H-like superfamily/Ribonuclease H"/>
    <property type="match status" value="1"/>
</dbReference>
<organism evidence="12 13">
    <name type="scientific">Phytophthora megakarya</name>
    <dbReference type="NCBI Taxonomy" id="4795"/>
    <lineage>
        <taxon>Eukaryota</taxon>
        <taxon>Sar</taxon>
        <taxon>Stramenopiles</taxon>
        <taxon>Oomycota</taxon>
        <taxon>Peronosporomycetes</taxon>
        <taxon>Peronosporales</taxon>
        <taxon>Peronosporaceae</taxon>
        <taxon>Phytophthora</taxon>
    </lineage>
</organism>
<evidence type="ECO:0000313" key="12">
    <source>
        <dbReference type="EMBL" id="OWY91846.1"/>
    </source>
</evidence>
<evidence type="ECO:0000256" key="9">
    <source>
        <dbReference type="ARBA" id="ARBA00023172"/>
    </source>
</evidence>
<evidence type="ECO:0000256" key="8">
    <source>
        <dbReference type="ARBA" id="ARBA00022932"/>
    </source>
</evidence>
<keyword evidence="8" id="KW-0808">Transferase</keyword>
<evidence type="ECO:0000256" key="7">
    <source>
        <dbReference type="ARBA" id="ARBA00022918"/>
    </source>
</evidence>
<keyword evidence="8" id="KW-0548">Nucleotidyltransferase</keyword>
<evidence type="ECO:0000256" key="6">
    <source>
        <dbReference type="ARBA" id="ARBA00022908"/>
    </source>
</evidence>
<dbReference type="PANTHER" id="PTHR42648">
    <property type="entry name" value="TRANSPOSASE, PUTATIVE-RELATED"/>
    <property type="match status" value="1"/>
</dbReference>
<keyword evidence="8" id="KW-0239">DNA-directed DNA polymerase</keyword>
<keyword evidence="3" id="KW-0255">Endonuclease</keyword>
<dbReference type="PROSITE" id="PS50994">
    <property type="entry name" value="INTEGRASE"/>
    <property type="match status" value="1"/>
</dbReference>
<evidence type="ECO:0000256" key="4">
    <source>
        <dbReference type="ARBA" id="ARBA00022801"/>
    </source>
</evidence>
<comment type="caution">
    <text evidence="12">The sequence shown here is derived from an EMBL/GenBank/DDBJ whole genome shotgun (WGS) entry which is preliminary data.</text>
</comment>
<dbReference type="PANTHER" id="PTHR42648:SF11">
    <property type="entry name" value="TRANSPOSON TY4-P GAG-POL POLYPROTEIN"/>
    <property type="match status" value="1"/>
</dbReference>
<dbReference type="EMBL" id="NBNE01019371">
    <property type="protein sequence ID" value="OWY91846.1"/>
    <property type="molecule type" value="Genomic_DNA"/>
</dbReference>
<evidence type="ECO:0000256" key="1">
    <source>
        <dbReference type="ARBA" id="ARBA00022722"/>
    </source>
</evidence>
<feature type="region of interest" description="Disordered" evidence="10">
    <location>
        <begin position="1"/>
        <end position="21"/>
    </location>
</feature>
<dbReference type="InterPro" id="IPR012337">
    <property type="entry name" value="RNaseH-like_sf"/>
</dbReference>
<keyword evidence="2" id="KW-0479">Metal-binding</keyword>
<protein>
    <recommendedName>
        <fullName evidence="11">Integrase catalytic domain-containing protein</fullName>
    </recommendedName>
</protein>
<dbReference type="AlphaFoldDB" id="A0A225UGZ1"/>
<keyword evidence="1" id="KW-0540">Nuclease</keyword>
<dbReference type="GO" id="GO:0003887">
    <property type="term" value="F:DNA-directed DNA polymerase activity"/>
    <property type="evidence" value="ECO:0007669"/>
    <property type="project" value="UniProtKB-KW"/>
</dbReference>
<dbReference type="GO" id="GO:0015074">
    <property type="term" value="P:DNA integration"/>
    <property type="evidence" value="ECO:0007669"/>
    <property type="project" value="UniProtKB-KW"/>
</dbReference>
<accession>A0A225UGZ1</accession>